<dbReference type="PANTHER" id="PTHR47336:SF4">
    <property type="entry name" value="BHLH TRANSCRIPTION FACTOR (EUROFUNG)"/>
    <property type="match status" value="1"/>
</dbReference>
<dbReference type="GO" id="GO:0046983">
    <property type="term" value="F:protein dimerization activity"/>
    <property type="evidence" value="ECO:0007669"/>
    <property type="project" value="InterPro"/>
</dbReference>
<dbReference type="Pfam" id="PF00010">
    <property type="entry name" value="HLH"/>
    <property type="match status" value="1"/>
</dbReference>
<feature type="domain" description="BHLH" evidence="2">
    <location>
        <begin position="224"/>
        <end position="309"/>
    </location>
</feature>
<sequence length="337" mass="36979">MSMSYAPDPLSPSASQQTRRDRMASALRTLMTNDDIDPDILRAGTPWMTALDTETIQTSTLLATFQPASAQVSDLPSDLNAMPIDPALCNESTFPVEGGTSSANLPQSWLGDVYSRPSPSNNLQADPMPCDFTLDFAWISNEWDVLLNSAEIDHGGSAGTSSSISISSSSVGTSSLTGPIVQTPQTSPAALPSVNEISMRAPPQLPFAANRRSSEKNSPPRPSKHQRAHYIIEKRYRAGLHERFEALRDCVESWKHQQQQKEQQHQQQSDCPLSPGATTDGTNEGANRGTTRLNKSEVLCEAVTYIKLLQEENEVVMEHMKLLIRRFRATKQALQQG</sequence>
<keyword evidence="4" id="KW-1185">Reference proteome</keyword>
<feature type="region of interest" description="Disordered" evidence="1">
    <location>
        <begin position="207"/>
        <end position="229"/>
    </location>
</feature>
<dbReference type="Gene3D" id="4.10.280.10">
    <property type="entry name" value="Helix-loop-helix DNA-binding domain"/>
    <property type="match status" value="1"/>
</dbReference>
<gene>
    <name evidence="3" type="ORF">PMG11_06579</name>
</gene>
<dbReference type="EMBL" id="CDHK01000005">
    <property type="protein sequence ID" value="CEJ57902.1"/>
    <property type="molecule type" value="Genomic_DNA"/>
</dbReference>
<dbReference type="SMART" id="SM00353">
    <property type="entry name" value="HLH"/>
    <property type="match status" value="1"/>
</dbReference>
<protein>
    <recommendedName>
        <fullName evidence="2">BHLH domain-containing protein</fullName>
    </recommendedName>
</protein>
<feature type="compositionally biased region" description="Low complexity" evidence="1">
    <location>
        <begin position="258"/>
        <end position="268"/>
    </location>
</feature>
<feature type="compositionally biased region" description="Low complexity" evidence="1">
    <location>
        <begin position="159"/>
        <end position="178"/>
    </location>
</feature>
<dbReference type="Proteomes" id="UP000042958">
    <property type="component" value="Unassembled WGS sequence"/>
</dbReference>
<reference evidence="4" key="1">
    <citation type="journal article" date="2015" name="Genome Announc.">
        <title>Draft genome sequence of the fungus Penicillium brasilianum MG11.</title>
        <authorList>
            <person name="Horn F."/>
            <person name="Linde J."/>
            <person name="Mattern D.J."/>
            <person name="Walther G."/>
            <person name="Guthke R."/>
            <person name="Brakhage A.A."/>
            <person name="Valiante V."/>
        </authorList>
    </citation>
    <scope>NUCLEOTIDE SEQUENCE [LARGE SCALE GENOMIC DNA]</scope>
    <source>
        <strain evidence="4">MG11</strain>
    </source>
</reference>
<feature type="region of interest" description="Disordered" evidence="1">
    <location>
        <begin position="258"/>
        <end position="290"/>
    </location>
</feature>
<dbReference type="SUPFAM" id="SSF47459">
    <property type="entry name" value="HLH, helix-loop-helix DNA-binding domain"/>
    <property type="match status" value="1"/>
</dbReference>
<evidence type="ECO:0000256" key="1">
    <source>
        <dbReference type="SAM" id="MobiDB-lite"/>
    </source>
</evidence>
<evidence type="ECO:0000313" key="4">
    <source>
        <dbReference type="Proteomes" id="UP000042958"/>
    </source>
</evidence>
<dbReference type="InterPro" id="IPR052099">
    <property type="entry name" value="Regulatory_TF_Diverse"/>
</dbReference>
<name>A0A0F7TS97_PENBI</name>
<dbReference type="STRING" id="104259.A0A0F7TS97"/>
<dbReference type="InterPro" id="IPR036638">
    <property type="entry name" value="HLH_DNA-bd_sf"/>
</dbReference>
<feature type="region of interest" description="Disordered" evidence="1">
    <location>
        <begin position="1"/>
        <end position="22"/>
    </location>
</feature>
<proteinExistence type="predicted"/>
<accession>A0A0F7TS97</accession>
<evidence type="ECO:0000259" key="2">
    <source>
        <dbReference type="PROSITE" id="PS50888"/>
    </source>
</evidence>
<dbReference type="OrthoDB" id="2133190at2759"/>
<organism evidence="3 4">
    <name type="scientific">Penicillium brasilianum</name>
    <dbReference type="NCBI Taxonomy" id="104259"/>
    <lineage>
        <taxon>Eukaryota</taxon>
        <taxon>Fungi</taxon>
        <taxon>Dikarya</taxon>
        <taxon>Ascomycota</taxon>
        <taxon>Pezizomycotina</taxon>
        <taxon>Eurotiomycetes</taxon>
        <taxon>Eurotiomycetidae</taxon>
        <taxon>Eurotiales</taxon>
        <taxon>Aspergillaceae</taxon>
        <taxon>Penicillium</taxon>
    </lineage>
</organism>
<evidence type="ECO:0000313" key="3">
    <source>
        <dbReference type="EMBL" id="CEJ57902.1"/>
    </source>
</evidence>
<dbReference type="PROSITE" id="PS50888">
    <property type="entry name" value="BHLH"/>
    <property type="match status" value="1"/>
</dbReference>
<feature type="compositionally biased region" description="Polar residues" evidence="1">
    <location>
        <begin position="276"/>
        <end position="290"/>
    </location>
</feature>
<dbReference type="AlphaFoldDB" id="A0A0F7TS97"/>
<dbReference type="InterPro" id="IPR011598">
    <property type="entry name" value="bHLH_dom"/>
</dbReference>
<feature type="region of interest" description="Disordered" evidence="1">
    <location>
        <begin position="157"/>
        <end position="189"/>
    </location>
</feature>
<dbReference type="PANTHER" id="PTHR47336">
    <property type="entry name" value="TRANSCRIPTION FACTOR HMS1-RELATED"/>
    <property type="match status" value="1"/>
</dbReference>